<protein>
    <submittedName>
        <fullName evidence="1">Uncharacterized protein</fullName>
    </submittedName>
</protein>
<organism evidence="1">
    <name type="scientific">marine sediment metagenome</name>
    <dbReference type="NCBI Taxonomy" id="412755"/>
    <lineage>
        <taxon>unclassified sequences</taxon>
        <taxon>metagenomes</taxon>
        <taxon>ecological metagenomes</taxon>
    </lineage>
</organism>
<sequence length="35" mass="3764">WPLLLGLGVYASAQYATLAQLQQTLLTYIAPTVVS</sequence>
<reference evidence="1" key="1">
    <citation type="journal article" date="2014" name="Front. Microbiol.">
        <title>High frequency of phylogenetically diverse reductive dehalogenase-homologous genes in deep subseafloor sedimentary metagenomes.</title>
        <authorList>
            <person name="Kawai M."/>
            <person name="Futagami T."/>
            <person name="Toyoda A."/>
            <person name="Takaki Y."/>
            <person name="Nishi S."/>
            <person name="Hori S."/>
            <person name="Arai W."/>
            <person name="Tsubouchi T."/>
            <person name="Morono Y."/>
            <person name="Uchiyama I."/>
            <person name="Ito T."/>
            <person name="Fujiyama A."/>
            <person name="Inagaki F."/>
            <person name="Takami H."/>
        </authorList>
    </citation>
    <scope>NUCLEOTIDE SEQUENCE</scope>
    <source>
        <strain evidence="1">Expedition CK06-06</strain>
    </source>
</reference>
<dbReference type="AlphaFoldDB" id="X1W052"/>
<name>X1W052_9ZZZZ</name>
<comment type="caution">
    <text evidence="1">The sequence shown here is derived from an EMBL/GenBank/DDBJ whole genome shotgun (WGS) entry which is preliminary data.</text>
</comment>
<accession>X1W052</accession>
<feature type="non-terminal residue" evidence="1">
    <location>
        <position position="35"/>
    </location>
</feature>
<gene>
    <name evidence="1" type="ORF">S12H4_63579</name>
</gene>
<dbReference type="EMBL" id="BARW01043386">
    <property type="protein sequence ID" value="GAJ19600.1"/>
    <property type="molecule type" value="Genomic_DNA"/>
</dbReference>
<evidence type="ECO:0000313" key="1">
    <source>
        <dbReference type="EMBL" id="GAJ19600.1"/>
    </source>
</evidence>
<proteinExistence type="predicted"/>
<feature type="non-terminal residue" evidence="1">
    <location>
        <position position="1"/>
    </location>
</feature>